<organism evidence="2 3">
    <name type="scientific">Microbacterium album</name>
    <dbReference type="NCBI Taxonomy" id="2053191"/>
    <lineage>
        <taxon>Bacteria</taxon>
        <taxon>Bacillati</taxon>
        <taxon>Actinomycetota</taxon>
        <taxon>Actinomycetes</taxon>
        <taxon>Micrococcales</taxon>
        <taxon>Microbacteriaceae</taxon>
        <taxon>Microbacterium</taxon>
    </lineage>
</organism>
<accession>A0A917MLU7</accession>
<dbReference type="AlphaFoldDB" id="A0A917MLU7"/>
<dbReference type="PROSITE" id="PS51725">
    <property type="entry name" value="ABM"/>
    <property type="match status" value="1"/>
</dbReference>
<evidence type="ECO:0000259" key="1">
    <source>
        <dbReference type="PROSITE" id="PS51725"/>
    </source>
</evidence>
<dbReference type="Pfam" id="PF03992">
    <property type="entry name" value="ABM"/>
    <property type="match status" value="1"/>
</dbReference>
<sequence length="101" mass="11251">MIIVHAEMPINPAKKAEVESRGAEFAATCRAEEGAVDYQLSWKFGEPATLQLVEHWDTLEAYKTHTTQPHVHDWAAWIPGQAAGALEVGRYHVEPVEPQGF</sequence>
<keyword evidence="3" id="KW-1185">Reference proteome</keyword>
<gene>
    <name evidence="2" type="ORF">GCM10010921_16770</name>
</gene>
<dbReference type="PANTHER" id="PTHR33336:SF15">
    <property type="entry name" value="ABM DOMAIN-CONTAINING PROTEIN"/>
    <property type="match status" value="1"/>
</dbReference>
<dbReference type="Gene3D" id="3.30.70.100">
    <property type="match status" value="1"/>
</dbReference>
<dbReference type="InterPro" id="IPR050744">
    <property type="entry name" value="AI-2_Isomerase_LsrG"/>
</dbReference>
<dbReference type="PANTHER" id="PTHR33336">
    <property type="entry name" value="QUINOL MONOOXYGENASE YGIN-RELATED"/>
    <property type="match status" value="1"/>
</dbReference>
<name>A0A917MLU7_9MICO</name>
<reference evidence="2" key="1">
    <citation type="journal article" date="2014" name="Int. J. Syst. Evol. Microbiol.">
        <title>Complete genome sequence of Corynebacterium casei LMG S-19264T (=DSM 44701T), isolated from a smear-ripened cheese.</title>
        <authorList>
            <consortium name="US DOE Joint Genome Institute (JGI-PGF)"/>
            <person name="Walter F."/>
            <person name="Albersmeier A."/>
            <person name="Kalinowski J."/>
            <person name="Ruckert C."/>
        </authorList>
    </citation>
    <scope>NUCLEOTIDE SEQUENCE</scope>
    <source>
        <strain evidence="2">CGMCC 1.15794</strain>
    </source>
</reference>
<protein>
    <recommendedName>
        <fullName evidence="1">ABM domain-containing protein</fullName>
    </recommendedName>
</protein>
<dbReference type="InterPro" id="IPR007138">
    <property type="entry name" value="ABM_dom"/>
</dbReference>
<dbReference type="GO" id="GO:0003824">
    <property type="term" value="F:catalytic activity"/>
    <property type="evidence" value="ECO:0007669"/>
    <property type="project" value="TreeGrafter"/>
</dbReference>
<evidence type="ECO:0000313" key="3">
    <source>
        <dbReference type="Proteomes" id="UP000657592"/>
    </source>
</evidence>
<comment type="caution">
    <text evidence="2">The sequence shown here is derived from an EMBL/GenBank/DDBJ whole genome shotgun (WGS) entry which is preliminary data.</text>
</comment>
<proteinExistence type="predicted"/>
<dbReference type="SUPFAM" id="SSF54909">
    <property type="entry name" value="Dimeric alpha+beta barrel"/>
    <property type="match status" value="1"/>
</dbReference>
<feature type="domain" description="ABM" evidence="1">
    <location>
        <begin position="2"/>
        <end position="93"/>
    </location>
</feature>
<dbReference type="EMBL" id="BMJY01000005">
    <property type="protein sequence ID" value="GGH43092.1"/>
    <property type="molecule type" value="Genomic_DNA"/>
</dbReference>
<reference evidence="2" key="2">
    <citation type="submission" date="2020-09" db="EMBL/GenBank/DDBJ databases">
        <authorList>
            <person name="Sun Q."/>
            <person name="Zhou Y."/>
        </authorList>
    </citation>
    <scope>NUCLEOTIDE SEQUENCE</scope>
    <source>
        <strain evidence="2">CGMCC 1.15794</strain>
    </source>
</reference>
<evidence type="ECO:0000313" key="2">
    <source>
        <dbReference type="EMBL" id="GGH43092.1"/>
    </source>
</evidence>
<dbReference type="RefSeq" id="WP_188755816.1">
    <property type="nucleotide sequence ID" value="NZ_BMJY01000005.1"/>
</dbReference>
<dbReference type="InterPro" id="IPR011008">
    <property type="entry name" value="Dimeric_a/b-barrel"/>
</dbReference>
<dbReference type="Proteomes" id="UP000657592">
    <property type="component" value="Unassembled WGS sequence"/>
</dbReference>